<gene>
    <name evidence="2" type="ORF">ACFQBM_12310</name>
</gene>
<evidence type="ECO:0000259" key="1">
    <source>
        <dbReference type="Pfam" id="PF13302"/>
    </source>
</evidence>
<dbReference type="RefSeq" id="WP_193190164.1">
    <property type="nucleotide sequence ID" value="NZ_JBHSVR010000001.1"/>
</dbReference>
<feature type="domain" description="N-acetyltransferase" evidence="1">
    <location>
        <begin position="7"/>
        <end position="149"/>
    </location>
</feature>
<dbReference type="PANTHER" id="PTHR43792:SF1">
    <property type="entry name" value="N-ACETYLTRANSFERASE DOMAIN-CONTAINING PROTEIN"/>
    <property type="match status" value="1"/>
</dbReference>
<name>A0ABW1YRS8_9GAMM</name>
<keyword evidence="3" id="KW-1185">Reference proteome</keyword>
<reference evidence="3" key="1">
    <citation type="journal article" date="2019" name="Int. J. Syst. Evol. Microbiol.">
        <title>The Global Catalogue of Microorganisms (GCM) 10K type strain sequencing project: providing services to taxonomists for standard genome sequencing and annotation.</title>
        <authorList>
            <consortium name="The Broad Institute Genomics Platform"/>
            <consortium name="The Broad Institute Genome Sequencing Center for Infectious Disease"/>
            <person name="Wu L."/>
            <person name="Ma J."/>
        </authorList>
    </citation>
    <scope>NUCLEOTIDE SEQUENCE [LARGE SCALE GENOMIC DNA]</scope>
    <source>
        <strain evidence="3">CGMCC 1.13718</strain>
    </source>
</reference>
<comment type="caution">
    <text evidence="2">The sequence shown here is derived from an EMBL/GenBank/DDBJ whole genome shotgun (WGS) entry which is preliminary data.</text>
</comment>
<dbReference type="InterPro" id="IPR016181">
    <property type="entry name" value="Acyl_CoA_acyltransferase"/>
</dbReference>
<dbReference type="EC" id="2.3.-.-" evidence="2"/>
<dbReference type="Proteomes" id="UP001596425">
    <property type="component" value="Unassembled WGS sequence"/>
</dbReference>
<dbReference type="GO" id="GO:0016746">
    <property type="term" value="F:acyltransferase activity"/>
    <property type="evidence" value="ECO:0007669"/>
    <property type="project" value="UniProtKB-KW"/>
</dbReference>
<evidence type="ECO:0000313" key="3">
    <source>
        <dbReference type="Proteomes" id="UP001596425"/>
    </source>
</evidence>
<dbReference type="InterPro" id="IPR000182">
    <property type="entry name" value="GNAT_dom"/>
</dbReference>
<keyword evidence="2" id="KW-0808">Transferase</keyword>
<proteinExistence type="predicted"/>
<dbReference type="EMBL" id="JBHSVR010000001">
    <property type="protein sequence ID" value="MFC6634074.1"/>
    <property type="molecule type" value="Genomic_DNA"/>
</dbReference>
<dbReference type="SUPFAM" id="SSF55729">
    <property type="entry name" value="Acyl-CoA N-acyltransferases (Nat)"/>
    <property type="match status" value="1"/>
</dbReference>
<keyword evidence="2" id="KW-0012">Acyltransferase</keyword>
<protein>
    <submittedName>
        <fullName evidence="2">GNAT family N-acetyltransferase</fullName>
        <ecNumber evidence="2">2.3.-.-</ecNumber>
    </submittedName>
</protein>
<sequence length="186" mass="21524">MQISTKRFLLRYFEDAEVSAFVAYHADPRSHEFYGIEHRDPEHARKLLKLFKDWAEEVPRLNYQLAIIRRDVTQPLIGCCGLRTGESEPGRAELGIELAPDFWGRYRYALEIIQALVEFGFNKLGLREIYGGTVSENRRIARLAESLGATAEVKPGPAWMVERGWYQVEWRISRAQWRAPQLSAGR</sequence>
<dbReference type="Gene3D" id="3.40.630.30">
    <property type="match status" value="1"/>
</dbReference>
<dbReference type="Pfam" id="PF13302">
    <property type="entry name" value="Acetyltransf_3"/>
    <property type="match status" value="1"/>
</dbReference>
<dbReference type="InterPro" id="IPR051531">
    <property type="entry name" value="N-acetyltransferase"/>
</dbReference>
<organism evidence="2 3">
    <name type="scientific">Microbulbifer taiwanensis</name>
    <dbReference type="NCBI Taxonomy" id="986746"/>
    <lineage>
        <taxon>Bacteria</taxon>
        <taxon>Pseudomonadati</taxon>
        <taxon>Pseudomonadota</taxon>
        <taxon>Gammaproteobacteria</taxon>
        <taxon>Cellvibrionales</taxon>
        <taxon>Microbulbiferaceae</taxon>
        <taxon>Microbulbifer</taxon>
    </lineage>
</organism>
<evidence type="ECO:0000313" key="2">
    <source>
        <dbReference type="EMBL" id="MFC6634074.1"/>
    </source>
</evidence>
<accession>A0ABW1YRS8</accession>
<dbReference type="PANTHER" id="PTHR43792">
    <property type="entry name" value="GNAT FAMILY, PUTATIVE (AFU_ORTHOLOGUE AFUA_3G00765)-RELATED-RELATED"/>
    <property type="match status" value="1"/>
</dbReference>